<dbReference type="EMBL" id="AGJL01000001">
    <property type="protein sequence ID" value="EHP89694.1"/>
    <property type="molecule type" value="Genomic_DNA"/>
</dbReference>
<reference evidence="1 2" key="1">
    <citation type="submission" date="2011-09" db="EMBL/GenBank/DDBJ databases">
        <title>The draft genome of Methanotorris formicicus Mc-S-70.</title>
        <authorList>
            <consortium name="US DOE Joint Genome Institute (JGI-PGF)"/>
            <person name="Lucas S."/>
            <person name="Han J."/>
            <person name="Lapidus A."/>
            <person name="Cheng J.-F."/>
            <person name="Goodwin L."/>
            <person name="Pitluck S."/>
            <person name="Peters L."/>
            <person name="Land M.L."/>
            <person name="Hauser L."/>
            <person name="Sieprawska-Lupa M."/>
            <person name="Takai K."/>
            <person name="Miyazaki J."/>
            <person name="Whitman W."/>
            <person name="Woyke T.J."/>
        </authorList>
    </citation>
    <scope>NUCLEOTIDE SEQUENCE [LARGE SCALE GENOMIC DNA]</scope>
    <source>
        <strain evidence="1 2">Mc-S-70</strain>
    </source>
</reference>
<comment type="caution">
    <text evidence="1">The sequence shown here is derived from an EMBL/GenBank/DDBJ whole genome shotgun (WGS) entry which is preliminary data.</text>
</comment>
<organism evidence="1 2">
    <name type="scientific">Methanotorris formicicus Mc-S-70</name>
    <dbReference type="NCBI Taxonomy" id="647171"/>
    <lineage>
        <taxon>Archaea</taxon>
        <taxon>Methanobacteriati</taxon>
        <taxon>Methanobacteriota</taxon>
        <taxon>Methanomada group</taxon>
        <taxon>Methanococci</taxon>
        <taxon>Methanococcales</taxon>
        <taxon>Methanocaldococcaceae</taxon>
        <taxon>Methanotorris</taxon>
    </lineage>
</organism>
<dbReference type="STRING" id="647171.MetfoDRAFT_0084"/>
<gene>
    <name evidence="1" type="ORF">MetfoDRAFT_0084</name>
</gene>
<dbReference type="AlphaFoldDB" id="H1KWB1"/>
<dbReference type="PATRIC" id="fig|647171.4.peg.81"/>
<evidence type="ECO:0000313" key="2">
    <source>
        <dbReference type="Proteomes" id="UP000003706"/>
    </source>
</evidence>
<name>H1KWB1_9EURY</name>
<accession>H1KWB1</accession>
<protein>
    <submittedName>
        <fullName evidence="1">Methanogenesis marker protein 9</fullName>
    </submittedName>
</protein>
<keyword evidence="2" id="KW-1185">Reference proteome</keyword>
<dbReference type="Proteomes" id="UP000003706">
    <property type="component" value="Unassembled WGS sequence"/>
</dbReference>
<dbReference type="RefSeq" id="WP_007043530.1">
    <property type="nucleotide sequence ID" value="NZ_AGJL01000001.1"/>
</dbReference>
<proteinExistence type="predicted"/>
<dbReference type="NCBIfam" id="TIGR03277">
    <property type="entry name" value="methan_mark_9"/>
    <property type="match status" value="1"/>
</dbReference>
<evidence type="ECO:0000313" key="1">
    <source>
        <dbReference type="EMBL" id="EHP89694.1"/>
    </source>
</evidence>
<dbReference type="OrthoDB" id="145053at2157"/>
<sequence length="155" mass="17914">MWENAPSHICRGGDLRGLAFCCPPIKHCPIHNALTILKMTPEEFIKIKQDFANKTRLGKGKNICFGSLVWCCKITKPCPFRDGEMKRINMGEDEYMELKKQLAEEIIKNSKFFEESLKVFEKYGIPKDIAEKCILETGDLKKAYEMAKKIMDEKF</sequence>
<dbReference type="InterPro" id="IPR017671">
    <property type="entry name" value="Methan_mark_9"/>
</dbReference>